<evidence type="ECO:0000313" key="2">
    <source>
        <dbReference type="EMBL" id="KAF2120100.1"/>
    </source>
</evidence>
<feature type="signal peptide" evidence="1">
    <location>
        <begin position="1"/>
        <end position="17"/>
    </location>
</feature>
<accession>A0A6A5ZKB2</accession>
<dbReference type="Gene3D" id="3.40.50.1820">
    <property type="entry name" value="alpha/beta hydrolase"/>
    <property type="match status" value="1"/>
</dbReference>
<sequence>MLSRTLVNALLCATVLARPAVPRQAPNLSVQISVAEGILNSTTDGHIQVLFAPAGTDPLDDTDVTSSPDYFFGQNVFGLATGKTVIIAGGDGESTDFGVWGWPNVSIDEVEPGDYTVQAFLNPYEKVTRGDGSTVSLRFPCGDGAPGIAGYGTPITGAVNFTITGESQQLDLVFNNITAPEDFTGSEIGGCQQGNYEDTDFQKYIKIRSTILSDWWKRDVYVGANVLIPYGYDANDTATRYPVVYDQGHWPGSDGALSYSSNTNISYAWNNGTIPATDSTPARDTPKLIIVTFRHETPWYDDSYAVNTANLGPWGDAINNELIPHIDNLFNTIAEPYARIQQGGSTGGWESIASLIYRPDLFGATFTSYPDSLDFHRHQDIPLYDNANAYLRENGSSIVSIRELDENGTEVVLATVAQENHWELTYGTRSRSFQQWDIWNAVFGAQGYNGYPLEPWDKVTGEIYHGAVELWKPFDLSNWVTSNWDNELNLGEVLEGRIFVYVGLADNYFLNEGVQQFQARVEEKGGVGWANFTYIEGAEHGGVYNLLDTWVYLELLQQWFEDHAPDGKTPLSPSVTTSAAVGNKWKDVIAHGGREAAIARQAPPKIDGRKVSVGRWDPGVKLEAQWYVKGKKYGKPFAVEQGCDVEFVGKEKKGSLQLAVTGRKRGYVTETRKSNVGSC</sequence>
<evidence type="ECO:0000256" key="1">
    <source>
        <dbReference type="SAM" id="SignalP"/>
    </source>
</evidence>
<name>A0A6A5ZKB2_9PLEO</name>
<protein>
    <submittedName>
        <fullName evidence="2">Alpha/Beta hydrolase protein</fullName>
    </submittedName>
</protein>
<dbReference type="Proteomes" id="UP000799770">
    <property type="component" value="Unassembled WGS sequence"/>
</dbReference>
<proteinExistence type="predicted"/>
<organism evidence="2 3">
    <name type="scientific">Lophiotrema nucula</name>
    <dbReference type="NCBI Taxonomy" id="690887"/>
    <lineage>
        <taxon>Eukaryota</taxon>
        <taxon>Fungi</taxon>
        <taxon>Dikarya</taxon>
        <taxon>Ascomycota</taxon>
        <taxon>Pezizomycotina</taxon>
        <taxon>Dothideomycetes</taxon>
        <taxon>Pleosporomycetidae</taxon>
        <taxon>Pleosporales</taxon>
        <taxon>Lophiotremataceae</taxon>
        <taxon>Lophiotrema</taxon>
    </lineage>
</organism>
<dbReference type="PANTHER" id="PTHR48098:SF3">
    <property type="entry name" value="IRON(III) ENTEROBACTIN ESTERASE"/>
    <property type="match status" value="1"/>
</dbReference>
<keyword evidence="2" id="KW-0378">Hydrolase</keyword>
<dbReference type="EMBL" id="ML977314">
    <property type="protein sequence ID" value="KAF2120100.1"/>
    <property type="molecule type" value="Genomic_DNA"/>
</dbReference>
<dbReference type="PANTHER" id="PTHR48098">
    <property type="entry name" value="ENTEROCHELIN ESTERASE-RELATED"/>
    <property type="match status" value="1"/>
</dbReference>
<gene>
    <name evidence="2" type="ORF">BDV96DRAFT_683625</name>
</gene>
<dbReference type="OrthoDB" id="184793at2759"/>
<feature type="chain" id="PRO_5025344571" evidence="1">
    <location>
        <begin position="18"/>
        <end position="679"/>
    </location>
</feature>
<dbReference type="SUPFAM" id="SSF53474">
    <property type="entry name" value="alpha/beta-Hydrolases"/>
    <property type="match status" value="1"/>
</dbReference>
<dbReference type="AlphaFoldDB" id="A0A6A5ZKB2"/>
<keyword evidence="3" id="KW-1185">Reference proteome</keyword>
<evidence type="ECO:0000313" key="3">
    <source>
        <dbReference type="Proteomes" id="UP000799770"/>
    </source>
</evidence>
<keyword evidence="1" id="KW-0732">Signal</keyword>
<reference evidence="2" key="1">
    <citation type="journal article" date="2020" name="Stud. Mycol.">
        <title>101 Dothideomycetes genomes: a test case for predicting lifestyles and emergence of pathogens.</title>
        <authorList>
            <person name="Haridas S."/>
            <person name="Albert R."/>
            <person name="Binder M."/>
            <person name="Bloem J."/>
            <person name="Labutti K."/>
            <person name="Salamov A."/>
            <person name="Andreopoulos B."/>
            <person name="Baker S."/>
            <person name="Barry K."/>
            <person name="Bills G."/>
            <person name="Bluhm B."/>
            <person name="Cannon C."/>
            <person name="Castanera R."/>
            <person name="Culley D."/>
            <person name="Daum C."/>
            <person name="Ezra D."/>
            <person name="Gonzalez J."/>
            <person name="Henrissat B."/>
            <person name="Kuo A."/>
            <person name="Liang C."/>
            <person name="Lipzen A."/>
            <person name="Lutzoni F."/>
            <person name="Magnuson J."/>
            <person name="Mondo S."/>
            <person name="Nolan M."/>
            <person name="Ohm R."/>
            <person name="Pangilinan J."/>
            <person name="Park H.-J."/>
            <person name="Ramirez L."/>
            <person name="Alfaro M."/>
            <person name="Sun H."/>
            <person name="Tritt A."/>
            <person name="Yoshinaga Y."/>
            <person name="Zwiers L.-H."/>
            <person name="Turgeon B."/>
            <person name="Goodwin S."/>
            <person name="Spatafora J."/>
            <person name="Crous P."/>
            <person name="Grigoriev I."/>
        </authorList>
    </citation>
    <scope>NUCLEOTIDE SEQUENCE</scope>
    <source>
        <strain evidence="2">CBS 627.86</strain>
    </source>
</reference>
<dbReference type="InterPro" id="IPR029058">
    <property type="entry name" value="AB_hydrolase_fold"/>
</dbReference>
<dbReference type="GO" id="GO:0016787">
    <property type="term" value="F:hydrolase activity"/>
    <property type="evidence" value="ECO:0007669"/>
    <property type="project" value="UniProtKB-KW"/>
</dbReference>
<dbReference type="InterPro" id="IPR050583">
    <property type="entry name" value="Mycobacterial_A85_antigen"/>
</dbReference>